<proteinExistence type="predicted"/>
<evidence type="ECO:0000313" key="1">
    <source>
        <dbReference type="EMBL" id="KTD76751.1"/>
    </source>
</evidence>
<sequence>MHKQQGMTLIGLVLTVLVVVGTAVVVMRVVPVYLQHYSLVQSIKALNSTPDSLLTGDAYTDVDTLRKSLSKRFDINGVDDLKADQLTITPSGLNRFRAHLKYQVVKPLVYNVSLLFDFDDTYEVVTGGEH</sequence>
<keyword evidence="2" id="KW-1185">Reference proteome</keyword>
<protein>
    <submittedName>
        <fullName evidence="1">Transmembrane protein</fullName>
    </submittedName>
</protein>
<dbReference type="STRING" id="45076.Lwor_1976"/>
<dbReference type="OrthoDB" id="5734946at2"/>
<dbReference type="PATRIC" id="fig|45076.6.peg.2157"/>
<dbReference type="Proteomes" id="UP000054662">
    <property type="component" value="Unassembled WGS sequence"/>
</dbReference>
<dbReference type="InterPro" id="IPR032314">
    <property type="entry name" value="DUF4845"/>
</dbReference>
<name>A0A0W1A5Y2_9GAMM</name>
<dbReference type="EMBL" id="LNZC01000027">
    <property type="protein sequence ID" value="KTD76751.1"/>
    <property type="molecule type" value="Genomic_DNA"/>
</dbReference>
<dbReference type="RefSeq" id="WP_058493748.1">
    <property type="nucleotide sequence ID" value="NZ_CBCRUR010000004.1"/>
</dbReference>
<evidence type="ECO:0000313" key="2">
    <source>
        <dbReference type="Proteomes" id="UP000054662"/>
    </source>
</evidence>
<accession>A0A0W1A5Y2</accession>
<organism evidence="1 2">
    <name type="scientific">Legionella worsleiensis</name>
    <dbReference type="NCBI Taxonomy" id="45076"/>
    <lineage>
        <taxon>Bacteria</taxon>
        <taxon>Pseudomonadati</taxon>
        <taxon>Pseudomonadota</taxon>
        <taxon>Gammaproteobacteria</taxon>
        <taxon>Legionellales</taxon>
        <taxon>Legionellaceae</taxon>
        <taxon>Legionella</taxon>
    </lineage>
</organism>
<keyword evidence="1" id="KW-0472">Membrane</keyword>
<dbReference type="Pfam" id="PF16137">
    <property type="entry name" value="DUF4845"/>
    <property type="match status" value="1"/>
</dbReference>
<comment type="caution">
    <text evidence="1">The sequence shown here is derived from an EMBL/GenBank/DDBJ whole genome shotgun (WGS) entry which is preliminary data.</text>
</comment>
<dbReference type="AlphaFoldDB" id="A0A0W1A5Y2"/>
<reference evidence="1 2" key="1">
    <citation type="submission" date="2015-11" db="EMBL/GenBank/DDBJ databases">
        <title>Genomic analysis of 38 Legionella species identifies large and diverse effector repertoires.</title>
        <authorList>
            <person name="Burstein D."/>
            <person name="Amaro F."/>
            <person name="Zusman T."/>
            <person name="Lifshitz Z."/>
            <person name="Cohen O."/>
            <person name="Gilbert J.A."/>
            <person name="Pupko T."/>
            <person name="Shuman H.A."/>
            <person name="Segal G."/>
        </authorList>
    </citation>
    <scope>NUCLEOTIDE SEQUENCE [LARGE SCALE GENOMIC DNA]</scope>
    <source>
        <strain evidence="1 2">ATCC 49508</strain>
    </source>
</reference>
<gene>
    <name evidence="1" type="ORF">Lwor_1976</name>
</gene>
<keyword evidence="1" id="KW-0812">Transmembrane</keyword>